<evidence type="ECO:0000313" key="3">
    <source>
        <dbReference type="Proteomes" id="UP000673821"/>
    </source>
</evidence>
<organism evidence="2 3">
    <name type="scientific">Paraburkholderia nemoris</name>
    <dbReference type="NCBI Taxonomy" id="2793076"/>
    <lineage>
        <taxon>Bacteria</taxon>
        <taxon>Pseudomonadati</taxon>
        <taxon>Pseudomonadota</taxon>
        <taxon>Betaproteobacteria</taxon>
        <taxon>Burkholderiales</taxon>
        <taxon>Burkholderiaceae</taxon>
        <taxon>Paraburkholderia</taxon>
    </lineage>
</organism>
<gene>
    <name evidence="2" type="ORF">R69776_00866</name>
</gene>
<dbReference type="Gene3D" id="3.30.565.10">
    <property type="entry name" value="Histidine kinase-like ATPase, C-terminal domain"/>
    <property type="match status" value="1"/>
</dbReference>
<protein>
    <recommendedName>
        <fullName evidence="4">ATP-binding protein</fullName>
    </recommendedName>
</protein>
<proteinExistence type="predicted"/>
<dbReference type="InterPro" id="IPR036890">
    <property type="entry name" value="HATPase_C_sf"/>
</dbReference>
<evidence type="ECO:0000313" key="2">
    <source>
        <dbReference type="EMBL" id="CAE6705942.1"/>
    </source>
</evidence>
<evidence type="ECO:0000256" key="1">
    <source>
        <dbReference type="SAM" id="MobiDB-lite"/>
    </source>
</evidence>
<comment type="caution">
    <text evidence="2">The sequence shown here is derived from an EMBL/GenBank/DDBJ whole genome shotgun (WGS) entry which is preliminary data.</text>
</comment>
<dbReference type="SUPFAM" id="SSF55874">
    <property type="entry name" value="ATPase domain of HSP90 chaperone/DNA topoisomerase II/histidine kinase"/>
    <property type="match status" value="1"/>
</dbReference>
<feature type="compositionally biased region" description="Polar residues" evidence="1">
    <location>
        <begin position="538"/>
        <end position="552"/>
    </location>
</feature>
<dbReference type="Proteomes" id="UP000673821">
    <property type="component" value="Unassembled WGS sequence"/>
</dbReference>
<dbReference type="RefSeq" id="WP_234476582.1">
    <property type="nucleotide sequence ID" value="NZ_CAJNBH010000002.1"/>
</dbReference>
<name>A0ABM8QMY7_9BURK</name>
<dbReference type="Pfam" id="PF13589">
    <property type="entry name" value="HATPase_c_3"/>
    <property type="match status" value="1"/>
</dbReference>
<dbReference type="EMBL" id="CAJNBH010000002">
    <property type="protein sequence ID" value="CAE6705942.1"/>
    <property type="molecule type" value="Genomic_DNA"/>
</dbReference>
<keyword evidence="3" id="KW-1185">Reference proteome</keyword>
<sequence length="552" mass="61666">MEVTSDPQLTGPIEIRPEVTMLSVLRHLNYKPWYALAEFIDNALQSYLANRAALEALHGKDFRLEIDVVIDANGPGLIIVTDNAAGISASDFPRAFRAAQVPTDRSGLSEFGMGMKSAACWFAERWSVRTKAIGESFERTIHFDIRHIVDNKIESLKTEPRDIGNPSAHYTVVTLRGLHHIPQGRTLGKIKEHLASIYRMFLRDGRMNLKFNGSPLNYATAPILNAPLYTAPGVPAKEPDATPILWRKEIDLDFGKGQKVVGFAALREVGSTSFAGFALFRRDRLIEGSYDETYRPPFIFKQTNSYAYQRLFGELHVEGFEVSHTKDGFRWEEYEDIFLDFLKAQLESEPLDLLAQAYNYRALPPKKRMESQAAAATSSVANYIEKDVAPLLIEAQANPAEPSPLPQTLPASVQQASERTVSVNDGSWDWVITVRITVDPAREEWVRLAKQDSQTHDTDSTRRLIVELSLTHPFSMEFIGANNENVELFLRIATAVCIALVLSEDVTGEAPGAVLHHFNYLMRGALSRASLTDDDRLNQNPQDHQATPSLGA</sequence>
<accession>A0ABM8QMY7</accession>
<reference evidence="2 3" key="1">
    <citation type="submission" date="2021-02" db="EMBL/GenBank/DDBJ databases">
        <authorList>
            <person name="Vanwijnsberghe S."/>
        </authorList>
    </citation>
    <scope>NUCLEOTIDE SEQUENCE [LARGE SCALE GENOMIC DNA]</scope>
    <source>
        <strain evidence="2 3">R-69776</strain>
    </source>
</reference>
<evidence type="ECO:0008006" key="4">
    <source>
        <dbReference type="Google" id="ProtNLM"/>
    </source>
</evidence>
<feature type="region of interest" description="Disordered" evidence="1">
    <location>
        <begin position="533"/>
        <end position="552"/>
    </location>
</feature>